<dbReference type="AlphaFoldDB" id="A0A1I3UQ78"/>
<gene>
    <name evidence="1" type="ORF">SAMN04488569_1001103</name>
</gene>
<sequence length="183" mass="21233">MKQDLATYIDTELKKLFPVFQWRVIKNTNNRIIELFITFNTKVDDSLQVQDVIGQTNQPGSIQFEDVICFYDPAYAHVKPQNYLASIPINSHTGIEKGHVYACLKQLNIIAEEGIVELKKFSDDNVTGEFSLRWNEHNLEGTIQTLKSINRYDEEKVKMMLDEEESFIEQIKKDESNDGVERI</sequence>
<dbReference type="Pfam" id="PF11217">
    <property type="entry name" value="DUF3013"/>
    <property type="match status" value="1"/>
</dbReference>
<evidence type="ECO:0000313" key="2">
    <source>
        <dbReference type="Proteomes" id="UP000199589"/>
    </source>
</evidence>
<dbReference type="Gene3D" id="3.40.50.11250">
    <property type="entry name" value="Protein of unknown function DUF3013"/>
    <property type="match status" value="1"/>
</dbReference>
<accession>A0A1I3UQ78</accession>
<dbReference type="OrthoDB" id="2165293at2"/>
<evidence type="ECO:0000313" key="1">
    <source>
        <dbReference type="EMBL" id="SFJ85504.1"/>
    </source>
</evidence>
<reference evidence="2" key="1">
    <citation type="submission" date="2016-10" db="EMBL/GenBank/DDBJ databases">
        <authorList>
            <person name="Varghese N."/>
            <person name="Submissions S."/>
        </authorList>
    </citation>
    <scope>NUCLEOTIDE SEQUENCE [LARGE SCALE GENOMIC DNA]</scope>
    <source>
        <strain evidence="2">DSM 16108</strain>
    </source>
</reference>
<dbReference type="InterPro" id="IPR021380">
    <property type="entry name" value="DUF3013"/>
</dbReference>
<name>A0A1I3UQ78_9LACT</name>
<dbReference type="EMBL" id="FOSJ01000001">
    <property type="protein sequence ID" value="SFJ85504.1"/>
    <property type="molecule type" value="Genomic_DNA"/>
</dbReference>
<dbReference type="Proteomes" id="UP000199589">
    <property type="component" value="Unassembled WGS sequence"/>
</dbReference>
<organism evidence="1 2">
    <name type="scientific">Marinilactibacillus piezotolerans</name>
    <dbReference type="NCBI Taxonomy" id="258723"/>
    <lineage>
        <taxon>Bacteria</taxon>
        <taxon>Bacillati</taxon>
        <taxon>Bacillota</taxon>
        <taxon>Bacilli</taxon>
        <taxon>Lactobacillales</taxon>
        <taxon>Carnobacteriaceae</taxon>
        <taxon>Marinilactibacillus</taxon>
    </lineage>
</organism>
<protein>
    <submittedName>
        <fullName evidence="1">Uncharacterized protein</fullName>
    </submittedName>
</protein>
<dbReference type="RefSeq" id="WP_091895283.1">
    <property type="nucleotide sequence ID" value="NZ_FOSJ01000001.1"/>
</dbReference>
<keyword evidence="2" id="KW-1185">Reference proteome</keyword>
<proteinExistence type="predicted"/>